<dbReference type="AlphaFoldDB" id="A0A8S1XPP7"/>
<dbReference type="EMBL" id="CAJJDP010000128">
    <property type="protein sequence ID" value="CAD8202937.1"/>
    <property type="molecule type" value="Genomic_DNA"/>
</dbReference>
<keyword evidence="2" id="KW-1185">Reference proteome</keyword>
<comment type="caution">
    <text evidence="1">The sequence shown here is derived from an EMBL/GenBank/DDBJ whole genome shotgun (WGS) entry which is preliminary data.</text>
</comment>
<proteinExistence type="predicted"/>
<organism evidence="1 2">
    <name type="scientific">Paramecium octaurelia</name>
    <dbReference type="NCBI Taxonomy" id="43137"/>
    <lineage>
        <taxon>Eukaryota</taxon>
        <taxon>Sar</taxon>
        <taxon>Alveolata</taxon>
        <taxon>Ciliophora</taxon>
        <taxon>Intramacronucleata</taxon>
        <taxon>Oligohymenophorea</taxon>
        <taxon>Peniculida</taxon>
        <taxon>Parameciidae</taxon>
        <taxon>Paramecium</taxon>
    </lineage>
</organism>
<accession>A0A8S1XPP7</accession>
<protein>
    <submittedName>
        <fullName evidence="1">Uncharacterized protein</fullName>
    </submittedName>
</protein>
<dbReference type="OMA" id="MNQQSLC"/>
<reference evidence="1" key="1">
    <citation type="submission" date="2021-01" db="EMBL/GenBank/DDBJ databases">
        <authorList>
            <consortium name="Genoscope - CEA"/>
            <person name="William W."/>
        </authorList>
    </citation>
    <scope>NUCLEOTIDE SEQUENCE</scope>
</reference>
<evidence type="ECO:0000313" key="2">
    <source>
        <dbReference type="Proteomes" id="UP000683925"/>
    </source>
</evidence>
<dbReference type="Proteomes" id="UP000683925">
    <property type="component" value="Unassembled WGS sequence"/>
</dbReference>
<sequence>MNSFEGNIVQFELKMNQQSLCLRLQTLHKHRHLSHPIYYAPKSKQHRSFSLPKLFVFSTRKQFQEIPQKMRRKSCDCQECGRMTSFQYKNMNIPFILKPSRLRKQPSLKNNRLLTAQNTKKLFRKFSASKQDSLISTSSSQLMLTSLRRASARTTEKLIEDTQIRIHEPPKTSKSHFQQDSQKPEIKKITLQIPKSSRIIKTQPSDHQSIKLPQTLKSMKQIHTRSFLCSYLTKYKKSKTCMVQQKI</sequence>
<name>A0A8S1XPP7_PAROT</name>
<dbReference type="OrthoDB" id="302918at2759"/>
<evidence type="ECO:0000313" key="1">
    <source>
        <dbReference type="EMBL" id="CAD8202937.1"/>
    </source>
</evidence>
<gene>
    <name evidence="1" type="ORF">POCTA_138.1.T1280159</name>
</gene>